<reference evidence="4" key="3">
    <citation type="submission" date="2025-08" db="UniProtKB">
        <authorList>
            <consortium name="RefSeq"/>
        </authorList>
    </citation>
    <scope>IDENTIFICATION</scope>
</reference>
<reference evidence="4" key="1">
    <citation type="journal article" date="2013" name="PLoS ONE">
        <title>Novel extracellular PHB depolymerase from Streptomyces ascomycinicus: PHB copolymers degradation in acidic conditions.</title>
        <authorList>
            <person name="Garcia-Hidalgo J."/>
            <person name="Hormigo D."/>
            <person name="Arroyo M."/>
            <person name="de la Mata I."/>
        </authorList>
    </citation>
    <scope>NUCLEOTIDE SEQUENCE</scope>
</reference>
<keyword evidence="2" id="KW-0378">Hydrolase</keyword>
<dbReference type="InterPro" id="IPR029058">
    <property type="entry name" value="AB_hydrolase_fold"/>
</dbReference>
<dbReference type="PANTHER" id="PTHR43037:SF1">
    <property type="entry name" value="BLL1128 PROTEIN"/>
    <property type="match status" value="1"/>
</dbReference>
<dbReference type="Gene3D" id="3.40.50.1820">
    <property type="entry name" value="alpha/beta hydrolase"/>
    <property type="match status" value="1"/>
</dbReference>
<keyword evidence="3" id="KW-1185">Reference proteome</keyword>
<keyword evidence="1" id="KW-0732">Signal</keyword>
<reference evidence="4" key="2">
    <citation type="journal article" date="2024" name="Acta Crystallogr. D Struct. Biol.">
        <title>Structure and stability of an apo thermophilic esterase that hydrolyzes polyhydroxybutyrate.</title>
        <authorList>
            <person name="Thomas G.M."/>
            <person name="Quirk S."/>
            <person name="Lieberman R.L."/>
        </authorList>
    </citation>
    <scope>NUCLEOTIDE SEQUENCE</scope>
</reference>
<evidence type="ECO:0000256" key="1">
    <source>
        <dbReference type="ARBA" id="ARBA00022729"/>
    </source>
</evidence>
<dbReference type="InterPro" id="IPR050955">
    <property type="entry name" value="Plant_Biomass_Hydrol_Est"/>
</dbReference>
<dbReference type="InterPro" id="IPR010126">
    <property type="entry name" value="Esterase_phb"/>
</dbReference>
<accession>A0A8B6X716</accession>
<organism evidence="3 4">
    <name type="scientific">Derxia gummosa DSM 723</name>
    <dbReference type="NCBI Taxonomy" id="1121388"/>
    <lineage>
        <taxon>Bacteria</taxon>
        <taxon>Pseudomonadati</taxon>
        <taxon>Pseudomonadota</taxon>
        <taxon>Betaproteobacteria</taxon>
        <taxon>Burkholderiales</taxon>
        <taxon>Alcaligenaceae</taxon>
        <taxon>Derxia</taxon>
    </lineage>
</organism>
<name>A0A8B6X716_9BURK</name>
<protein>
    <submittedName>
        <fullName evidence="4">Extracellular catalytic domain type 1 short-chain-length polyhydroxyalkanoate depolymerase</fullName>
    </submittedName>
</protein>
<dbReference type="GO" id="GO:0005576">
    <property type="term" value="C:extracellular region"/>
    <property type="evidence" value="ECO:0007669"/>
    <property type="project" value="InterPro"/>
</dbReference>
<evidence type="ECO:0000256" key="2">
    <source>
        <dbReference type="ARBA" id="ARBA00022801"/>
    </source>
</evidence>
<proteinExistence type="predicted"/>
<dbReference type="OrthoDB" id="9767239at2"/>
<dbReference type="PANTHER" id="PTHR43037">
    <property type="entry name" value="UNNAMED PRODUCT-RELATED"/>
    <property type="match status" value="1"/>
</dbReference>
<dbReference type="GO" id="GO:0016787">
    <property type="term" value="F:hydrolase activity"/>
    <property type="evidence" value="ECO:0007669"/>
    <property type="project" value="UniProtKB-KW"/>
</dbReference>
<dbReference type="NCBIfam" id="TIGR01840">
    <property type="entry name" value="esterase_phb"/>
    <property type="match status" value="1"/>
</dbReference>
<evidence type="ECO:0000313" key="4">
    <source>
        <dbReference type="RefSeq" id="WP_028313048.1"/>
    </source>
</evidence>
<dbReference type="AlphaFoldDB" id="A0A8B6X716"/>
<dbReference type="RefSeq" id="WP_028313048.1">
    <property type="nucleotide sequence ID" value="NZ_KI519500.1"/>
</dbReference>
<dbReference type="SUPFAM" id="SSF53474">
    <property type="entry name" value="alpha/beta-Hydrolases"/>
    <property type="match status" value="2"/>
</dbReference>
<sequence>MNSFLRQLLSDASQLAHSADLQHAADAMRKAFDGLLHGHRADAIDVTAHELRDTPAAATPRDGATPPRLGQLVEGRHAEDGGARRYKLFIPAAAGTRPLPLVVMLHGCTQDEDDFITATRMNAAALAADCFVLWPRQSRRANGTRCWNWYLPAHQKRGAGEPGLIAGMTRAVMAAQAIDPTRVYVAGLSAGGAMAAILGAEYPELFAAVGVHSGLPPGAADDATSAFAAMSGGTPVHHHPAHLPPTIVFHGDQDRTVAPVNGERVAALAAGGLPATRDTASLGGRDVTRRVWRDAAGHARAEHWLVHGEGHTWFGGEPHASFASGAGPDATREMLRFFGEQRLAKATRAA</sequence>
<dbReference type="Pfam" id="PF10503">
    <property type="entry name" value="Esterase_PHB"/>
    <property type="match status" value="1"/>
</dbReference>
<evidence type="ECO:0000313" key="3">
    <source>
        <dbReference type="Proteomes" id="UP000675920"/>
    </source>
</evidence>
<dbReference type="Proteomes" id="UP000675920">
    <property type="component" value="Unplaced"/>
</dbReference>